<evidence type="ECO:0000313" key="1">
    <source>
        <dbReference type="EMBL" id="WAZ26600.1"/>
    </source>
</evidence>
<dbReference type="Proteomes" id="UP001164439">
    <property type="component" value="Chromosome"/>
</dbReference>
<organism evidence="1 2">
    <name type="scientific">Streptomyces cinnabarinus</name>
    <dbReference type="NCBI Taxonomy" id="67287"/>
    <lineage>
        <taxon>Bacteria</taxon>
        <taxon>Bacillati</taxon>
        <taxon>Actinomycetota</taxon>
        <taxon>Actinomycetes</taxon>
        <taxon>Kitasatosporales</taxon>
        <taxon>Streptomycetaceae</taxon>
        <taxon>Streptomyces</taxon>
    </lineage>
</organism>
<reference evidence="1" key="1">
    <citation type="submission" date="2022-12" db="EMBL/GenBank/DDBJ databases">
        <authorList>
            <person name="Ruckert C."/>
            <person name="Busche T."/>
            <person name="Kalinowski J."/>
            <person name="Wittmann C."/>
        </authorList>
    </citation>
    <scope>NUCLEOTIDE SEQUENCE</scope>
    <source>
        <strain evidence="1">DSM 40467</strain>
    </source>
</reference>
<proteinExistence type="predicted"/>
<keyword evidence="2" id="KW-1185">Reference proteome</keyword>
<evidence type="ECO:0000313" key="2">
    <source>
        <dbReference type="Proteomes" id="UP001164439"/>
    </source>
</evidence>
<accession>A0ABY7KSM9</accession>
<name>A0ABY7KSM9_9ACTN</name>
<sequence>MARLDAMAAELAVPGALQERARVQEWWSQAWRECLQEWLESLPDGHRAAAAADLRGVVDEARRRRSVAGGIHVDCARDVSVRAAGGSVAGAAVTVEGGIHLSSPLPPRRQD</sequence>
<protein>
    <submittedName>
        <fullName evidence="1">Uncharacterized protein</fullName>
    </submittedName>
</protein>
<dbReference type="RefSeq" id="WP_269664086.1">
    <property type="nucleotide sequence ID" value="NZ_CP114413.1"/>
</dbReference>
<gene>
    <name evidence="1" type="ORF">STRCI_008194</name>
</gene>
<dbReference type="EMBL" id="CP114413">
    <property type="protein sequence ID" value="WAZ26600.1"/>
    <property type="molecule type" value="Genomic_DNA"/>
</dbReference>